<dbReference type="SUPFAM" id="SSF52029">
    <property type="entry name" value="GroEL apical domain-like"/>
    <property type="match status" value="1"/>
</dbReference>
<dbReference type="GO" id="GO:0051082">
    <property type="term" value="F:unfolded protein binding"/>
    <property type="evidence" value="ECO:0007669"/>
    <property type="project" value="UniProtKB-UniRule"/>
</dbReference>
<dbReference type="AlphaFoldDB" id="I0IFV3"/>
<dbReference type="EMBL" id="AP012338">
    <property type="protein sequence ID" value="BAM04141.1"/>
    <property type="molecule type" value="Genomic_DNA"/>
</dbReference>
<dbReference type="GO" id="GO:0016853">
    <property type="term" value="F:isomerase activity"/>
    <property type="evidence" value="ECO:0007669"/>
    <property type="project" value="UniProtKB-KW"/>
</dbReference>
<feature type="binding site" evidence="6">
    <location>
        <position position="415"/>
    </location>
    <ligand>
        <name>ATP</name>
        <dbReference type="ChEBI" id="CHEBI:30616"/>
    </ligand>
</feature>
<evidence type="ECO:0000256" key="4">
    <source>
        <dbReference type="ARBA" id="ARBA00023186"/>
    </source>
</evidence>
<dbReference type="Gene3D" id="3.30.260.10">
    <property type="entry name" value="TCP-1-like chaperonin intermediate domain"/>
    <property type="match status" value="1"/>
</dbReference>
<dbReference type="RefSeq" id="WP_014437359.1">
    <property type="nucleotide sequence ID" value="NC_017080.1"/>
</dbReference>
<feature type="binding site" evidence="6">
    <location>
        <begin position="480"/>
        <end position="482"/>
    </location>
    <ligand>
        <name>ATP</name>
        <dbReference type="ChEBI" id="CHEBI:30616"/>
    </ligand>
</feature>
<evidence type="ECO:0000256" key="3">
    <source>
        <dbReference type="ARBA" id="ARBA00022840"/>
    </source>
</evidence>
<dbReference type="STRING" id="1142394.PSMK_19820"/>
<dbReference type="SUPFAM" id="SSF48592">
    <property type="entry name" value="GroEL equatorial domain-like"/>
    <property type="match status" value="1"/>
</dbReference>
<accession>I0IFV3</accession>
<comment type="similarity">
    <text evidence="1 6 7">Belongs to the chaperonin (HSP60) family.</text>
</comment>
<comment type="subunit">
    <text evidence="6 8">Forms a cylinder of 14 subunits composed of two heptameric rings stacked back-to-back. Interacts with the co-chaperonin GroES.</text>
</comment>
<dbReference type="CDD" id="cd03344">
    <property type="entry name" value="GroEL"/>
    <property type="match status" value="1"/>
</dbReference>
<dbReference type="HOGENOM" id="CLU_016503_3_0_0"/>
<keyword evidence="6" id="KW-0963">Cytoplasm</keyword>
<dbReference type="InterPro" id="IPR018370">
    <property type="entry name" value="Chaperonin_Cpn60_CS"/>
</dbReference>
<comment type="caution">
    <text evidence="6">Lacks conserved residue(s) required for the propagation of feature annotation.</text>
</comment>
<evidence type="ECO:0000313" key="10">
    <source>
        <dbReference type="Proteomes" id="UP000007881"/>
    </source>
</evidence>
<keyword evidence="5 6" id="KW-0413">Isomerase</keyword>
<dbReference type="Proteomes" id="UP000007881">
    <property type="component" value="Chromosome"/>
</dbReference>
<dbReference type="PRINTS" id="PR00298">
    <property type="entry name" value="CHAPERONIN60"/>
</dbReference>
<dbReference type="GO" id="GO:0005737">
    <property type="term" value="C:cytoplasm"/>
    <property type="evidence" value="ECO:0007669"/>
    <property type="project" value="UniProtKB-SubCell"/>
</dbReference>
<proteinExistence type="inferred from homology"/>
<dbReference type="InterPro" id="IPR002423">
    <property type="entry name" value="Cpn60/GroEL/TCP-1"/>
</dbReference>
<dbReference type="InterPro" id="IPR027413">
    <property type="entry name" value="GROEL-like_equatorial_sf"/>
</dbReference>
<dbReference type="GO" id="GO:0042026">
    <property type="term" value="P:protein refolding"/>
    <property type="evidence" value="ECO:0007669"/>
    <property type="project" value="UniProtKB-UniRule"/>
</dbReference>
<protein>
    <recommendedName>
        <fullName evidence="6">Chaperonin GroEL</fullName>
        <ecNumber evidence="6">5.6.1.7</ecNumber>
    </recommendedName>
    <alternativeName>
        <fullName evidence="6">60 kDa chaperonin</fullName>
    </alternativeName>
    <alternativeName>
        <fullName evidence="6">Chaperonin-60</fullName>
        <shortName evidence="6">Cpn60</shortName>
    </alternativeName>
</protein>
<organism evidence="9 10">
    <name type="scientific">Phycisphaera mikurensis (strain NBRC 102666 / KCTC 22515 / FYK2301M01)</name>
    <dbReference type="NCBI Taxonomy" id="1142394"/>
    <lineage>
        <taxon>Bacteria</taxon>
        <taxon>Pseudomonadati</taxon>
        <taxon>Planctomycetota</taxon>
        <taxon>Phycisphaerae</taxon>
        <taxon>Phycisphaerales</taxon>
        <taxon>Phycisphaeraceae</taxon>
        <taxon>Phycisphaera</taxon>
    </lineage>
</organism>
<dbReference type="Gene3D" id="1.10.560.10">
    <property type="entry name" value="GroEL-like equatorial domain"/>
    <property type="match status" value="1"/>
</dbReference>
<dbReference type="EC" id="5.6.1.7" evidence="6"/>
<dbReference type="PATRIC" id="fig|1142394.8.peg.2043"/>
<comment type="function">
    <text evidence="6 8">Together with its co-chaperonin GroES, plays an essential role in assisting protein folding. The GroEL-GroES system forms a nano-cage that allows encapsulation of the non-native substrate proteins and provides a physical environment optimized to promote and accelerate protein folding.</text>
</comment>
<evidence type="ECO:0000256" key="2">
    <source>
        <dbReference type="ARBA" id="ARBA00022741"/>
    </source>
</evidence>
<dbReference type="Gene3D" id="3.50.7.10">
    <property type="entry name" value="GroEL"/>
    <property type="match status" value="1"/>
</dbReference>
<dbReference type="NCBIfam" id="NF009487">
    <property type="entry name" value="PRK12849.1"/>
    <property type="match status" value="1"/>
</dbReference>
<keyword evidence="3 6" id="KW-0067">ATP-binding</keyword>
<dbReference type="HAMAP" id="MF_00600">
    <property type="entry name" value="CH60"/>
    <property type="match status" value="1"/>
</dbReference>
<evidence type="ECO:0000256" key="5">
    <source>
        <dbReference type="ARBA" id="ARBA00023235"/>
    </source>
</evidence>
<dbReference type="PROSITE" id="PS00296">
    <property type="entry name" value="CHAPERONINS_CPN60"/>
    <property type="match status" value="1"/>
</dbReference>
<gene>
    <name evidence="6 9" type="primary">groL</name>
    <name evidence="6 9" type="synonym">groEL</name>
    <name evidence="9" type="ordered locus">PSMK_19820</name>
</gene>
<dbReference type="NCBIfam" id="NF009488">
    <property type="entry name" value="PRK12850.1"/>
    <property type="match status" value="1"/>
</dbReference>
<evidence type="ECO:0000313" key="9">
    <source>
        <dbReference type="EMBL" id="BAM04141.1"/>
    </source>
</evidence>
<dbReference type="SUPFAM" id="SSF54849">
    <property type="entry name" value="GroEL-intermediate domain like"/>
    <property type="match status" value="1"/>
</dbReference>
<dbReference type="Pfam" id="PF00118">
    <property type="entry name" value="Cpn60_TCP1"/>
    <property type="match status" value="1"/>
</dbReference>
<feature type="binding site" evidence="6">
    <location>
        <begin position="30"/>
        <end position="33"/>
    </location>
    <ligand>
        <name>ATP</name>
        <dbReference type="ChEBI" id="CHEBI:30616"/>
    </ligand>
</feature>
<keyword evidence="10" id="KW-1185">Reference proteome</keyword>
<dbReference type="KEGG" id="phm:PSMK_19820"/>
<keyword evidence="2 6" id="KW-0547">Nucleotide-binding</keyword>
<dbReference type="InterPro" id="IPR027409">
    <property type="entry name" value="GroEL-like_apical_dom_sf"/>
</dbReference>
<dbReference type="GO" id="GO:0005524">
    <property type="term" value="F:ATP binding"/>
    <property type="evidence" value="ECO:0007669"/>
    <property type="project" value="UniProtKB-UniRule"/>
</dbReference>
<feature type="binding site" evidence="6">
    <location>
        <begin position="87"/>
        <end position="91"/>
    </location>
    <ligand>
        <name>ATP</name>
        <dbReference type="ChEBI" id="CHEBI:30616"/>
    </ligand>
</feature>
<name>I0IFV3_PHYMF</name>
<evidence type="ECO:0000256" key="8">
    <source>
        <dbReference type="RuleBase" id="RU000419"/>
    </source>
</evidence>
<dbReference type="eggNOG" id="COG0459">
    <property type="taxonomic scope" value="Bacteria"/>
</dbReference>
<dbReference type="PANTHER" id="PTHR45633">
    <property type="entry name" value="60 KDA HEAT SHOCK PROTEIN, MITOCHONDRIAL"/>
    <property type="match status" value="1"/>
</dbReference>
<dbReference type="GO" id="GO:0140662">
    <property type="term" value="F:ATP-dependent protein folding chaperone"/>
    <property type="evidence" value="ECO:0007669"/>
    <property type="project" value="InterPro"/>
</dbReference>
<comment type="subcellular location">
    <subcellularLocation>
        <location evidence="6">Cytoplasm</location>
    </subcellularLocation>
</comment>
<dbReference type="NCBIfam" id="TIGR02348">
    <property type="entry name" value="GroEL"/>
    <property type="match status" value="1"/>
</dbReference>
<sequence length="566" mass="58721">MAVKELAFEAEARQALLAGVSKLAAAVKSTLGPRGRSAVIDKSWGGPTVTKDGVTVAEEIELRDKTENLGAKLVKEAASKTSDKAGDGTTTSTVLAEALFREGLRRVAAGADANKLVRGMRAGVDAAVEEIAKLSRPVSGKSEIANVAAISANNDVAIGKIMADAFDKVGKDGVITVEEGKGLETYVDVVEGMQFDRGYLSPNFITDPDDMVVELEKAWVLIHEDKIDSLQKLVPLLEKVQGTKRPLLIIAEDITGEALSTLVINKLRGVLNVAAVKAPGYGDRRKAMLQDLAVLTGGEAVMKDLGQELDKVEIDQLGQAKKIRITADHTTIIEGAGSSDAISARVAQIRNEVETTTSDYDREKLQERLAKLSGGVAQLNVGASSEAELKEKKARVEDALHAVKAAVEEGIVPGGGVSFLRAVAALEALAGEHEGDVKTGVDVVVAALKVPLHTIAENAGERGGVVVSKVLAESGSNGFDALKLEYADLLARGIMTPAKVDRTALLNAVSVATLLLTCDCTITDAPKDEEPEGHGGGGMGGMGGGMGGMGGGMPGMGGMGGMGGMM</sequence>
<dbReference type="OrthoDB" id="9766614at2"/>
<evidence type="ECO:0000256" key="7">
    <source>
        <dbReference type="RuleBase" id="RU000418"/>
    </source>
</evidence>
<feature type="binding site" evidence="6">
    <location>
        <position position="51"/>
    </location>
    <ligand>
        <name>ATP</name>
        <dbReference type="ChEBI" id="CHEBI:30616"/>
    </ligand>
</feature>
<keyword evidence="4 6" id="KW-0143">Chaperone</keyword>
<dbReference type="FunFam" id="3.50.7.10:FF:000001">
    <property type="entry name" value="60 kDa chaperonin"/>
    <property type="match status" value="1"/>
</dbReference>
<reference evidence="9 10" key="1">
    <citation type="submission" date="2012-02" db="EMBL/GenBank/DDBJ databases">
        <title>Complete genome sequence of Phycisphaera mikurensis NBRC 102666.</title>
        <authorList>
            <person name="Ankai A."/>
            <person name="Hosoyama A."/>
            <person name="Terui Y."/>
            <person name="Sekine M."/>
            <person name="Fukai R."/>
            <person name="Kato Y."/>
            <person name="Nakamura S."/>
            <person name="Yamada-Narita S."/>
            <person name="Kawakoshi A."/>
            <person name="Fukunaga Y."/>
            <person name="Yamazaki S."/>
            <person name="Fujita N."/>
        </authorList>
    </citation>
    <scope>NUCLEOTIDE SEQUENCE [LARGE SCALE GENOMIC DNA]</scope>
    <source>
        <strain evidence="10">NBRC 102666 / KCTC 22515 / FYK2301M01</strain>
    </source>
</reference>
<dbReference type="NCBIfam" id="NF009489">
    <property type="entry name" value="PRK12851.1"/>
    <property type="match status" value="1"/>
</dbReference>
<evidence type="ECO:0000256" key="6">
    <source>
        <dbReference type="HAMAP-Rule" id="MF_00600"/>
    </source>
</evidence>
<dbReference type="NCBIfam" id="NF000592">
    <property type="entry name" value="PRK00013.1"/>
    <property type="match status" value="1"/>
</dbReference>
<evidence type="ECO:0000256" key="1">
    <source>
        <dbReference type="ARBA" id="ARBA00006607"/>
    </source>
</evidence>
<dbReference type="InterPro" id="IPR027410">
    <property type="entry name" value="TCP-1-like_intermed_sf"/>
</dbReference>
<dbReference type="InterPro" id="IPR001844">
    <property type="entry name" value="Cpn60/GroEL"/>
</dbReference>